<dbReference type="PROSITE" id="PS01124">
    <property type="entry name" value="HTH_ARAC_FAMILY_2"/>
    <property type="match status" value="1"/>
</dbReference>
<evidence type="ECO:0000256" key="3">
    <source>
        <dbReference type="ARBA" id="ARBA00023163"/>
    </source>
</evidence>
<feature type="domain" description="HTH araC/xylS-type" evidence="4">
    <location>
        <begin position="196"/>
        <end position="279"/>
    </location>
</feature>
<organism evidence="5 6">
    <name type="scientific">Variovorax paradoxus</name>
    <dbReference type="NCBI Taxonomy" id="34073"/>
    <lineage>
        <taxon>Bacteria</taxon>
        <taxon>Pseudomonadati</taxon>
        <taxon>Pseudomonadota</taxon>
        <taxon>Betaproteobacteria</taxon>
        <taxon>Burkholderiales</taxon>
        <taxon>Comamonadaceae</taxon>
        <taxon>Variovorax</taxon>
    </lineage>
</organism>
<dbReference type="AlphaFoldDB" id="A0A0D0M0T9"/>
<name>A0A0D0M0T9_VARPD</name>
<dbReference type="PANTHER" id="PTHR46796:SF15">
    <property type="entry name" value="BLL1074 PROTEIN"/>
    <property type="match status" value="1"/>
</dbReference>
<dbReference type="Pfam" id="PF20240">
    <property type="entry name" value="DUF6597"/>
    <property type="match status" value="1"/>
</dbReference>
<dbReference type="GO" id="GO:0043565">
    <property type="term" value="F:sequence-specific DNA binding"/>
    <property type="evidence" value="ECO:0007669"/>
    <property type="project" value="InterPro"/>
</dbReference>
<proteinExistence type="predicted"/>
<dbReference type="EMBL" id="JXQQ01000076">
    <property type="protein sequence ID" value="KIQ23240.1"/>
    <property type="molecule type" value="Genomic_DNA"/>
</dbReference>
<protein>
    <submittedName>
        <fullName evidence="5">AraC family transcriptional regulator</fullName>
    </submittedName>
</protein>
<keyword evidence="1" id="KW-0805">Transcription regulation</keyword>
<dbReference type="GO" id="GO:0003700">
    <property type="term" value="F:DNA-binding transcription factor activity"/>
    <property type="evidence" value="ECO:0007669"/>
    <property type="project" value="InterPro"/>
</dbReference>
<dbReference type="InterPro" id="IPR050204">
    <property type="entry name" value="AraC_XylS_family_regulators"/>
</dbReference>
<comment type="caution">
    <text evidence="5">The sequence shown here is derived from an EMBL/GenBank/DDBJ whole genome shotgun (WGS) entry which is preliminary data.</text>
</comment>
<dbReference type="SUPFAM" id="SSF46689">
    <property type="entry name" value="Homeodomain-like"/>
    <property type="match status" value="1"/>
</dbReference>
<sequence>MGERLFLRLDDDPLHGPESGVPAGTLRAVPVSAALRPHVSHILLYRETFAAGHEVHERVLPDGAVRLVFNLGDAPSAGEGAGQPVEAIGASVSPVVVRMRDKVEGVSVTLRPGAAAALLGMPAGEIAGRAVHLDELWQGGAAALLSRMAEAPDDAARALLLQAALESRLPESRTTPHHAAMHAARLIAASGGRQPLRDVAAAVGVGERRLQQLFHAHVGLSPRAWSRLARLHDCLRALRLQPAPAWADVAVESGFYDQSHLVNEFRALCGVTPTEFMGHAISGSSKTPG</sequence>
<dbReference type="OrthoDB" id="9809338at2"/>
<evidence type="ECO:0000256" key="2">
    <source>
        <dbReference type="ARBA" id="ARBA00023125"/>
    </source>
</evidence>
<evidence type="ECO:0000313" key="5">
    <source>
        <dbReference type="EMBL" id="KIQ23240.1"/>
    </source>
</evidence>
<dbReference type="RefSeq" id="WP_042581694.1">
    <property type="nucleotide sequence ID" value="NZ_JXQQ01000076.1"/>
</dbReference>
<gene>
    <name evidence="5" type="ORF">RT97_25725</name>
</gene>
<dbReference type="SMART" id="SM00342">
    <property type="entry name" value="HTH_ARAC"/>
    <property type="match status" value="1"/>
</dbReference>
<evidence type="ECO:0000259" key="4">
    <source>
        <dbReference type="PROSITE" id="PS01124"/>
    </source>
</evidence>
<dbReference type="InterPro" id="IPR046532">
    <property type="entry name" value="DUF6597"/>
</dbReference>
<keyword evidence="2" id="KW-0238">DNA-binding</keyword>
<evidence type="ECO:0000256" key="1">
    <source>
        <dbReference type="ARBA" id="ARBA00023015"/>
    </source>
</evidence>
<dbReference type="Gene3D" id="1.10.10.60">
    <property type="entry name" value="Homeodomain-like"/>
    <property type="match status" value="1"/>
</dbReference>
<dbReference type="InterPro" id="IPR009057">
    <property type="entry name" value="Homeodomain-like_sf"/>
</dbReference>
<dbReference type="Proteomes" id="UP000032067">
    <property type="component" value="Unassembled WGS sequence"/>
</dbReference>
<dbReference type="Pfam" id="PF12833">
    <property type="entry name" value="HTH_18"/>
    <property type="match status" value="1"/>
</dbReference>
<accession>A0A0D0M0T9</accession>
<dbReference type="InterPro" id="IPR018060">
    <property type="entry name" value="HTH_AraC"/>
</dbReference>
<reference evidence="5 6" key="1">
    <citation type="submission" date="2014-12" db="EMBL/GenBank/DDBJ databases">
        <title>16Stimator: statistical estimation of ribosomal gene copy numbers from draft genome assemblies.</title>
        <authorList>
            <person name="Perisin M.A."/>
            <person name="Vetter M."/>
            <person name="Gilbert J.A."/>
            <person name="Bergelson J."/>
        </authorList>
    </citation>
    <scope>NUCLEOTIDE SEQUENCE [LARGE SCALE GENOMIC DNA]</scope>
    <source>
        <strain evidence="5 6">MEDvA23</strain>
    </source>
</reference>
<dbReference type="PANTHER" id="PTHR46796">
    <property type="entry name" value="HTH-TYPE TRANSCRIPTIONAL ACTIVATOR RHAS-RELATED"/>
    <property type="match status" value="1"/>
</dbReference>
<keyword evidence="3" id="KW-0804">Transcription</keyword>
<evidence type="ECO:0000313" key="6">
    <source>
        <dbReference type="Proteomes" id="UP000032067"/>
    </source>
</evidence>